<evidence type="ECO:0000313" key="3">
    <source>
        <dbReference type="EMBL" id="GAA3055051.1"/>
    </source>
</evidence>
<feature type="transmembrane region" description="Helical" evidence="1">
    <location>
        <begin position="170"/>
        <end position="191"/>
    </location>
</feature>
<dbReference type="EMBL" id="BAAAUF010000040">
    <property type="protein sequence ID" value="GAA3055051.1"/>
    <property type="molecule type" value="Genomic_DNA"/>
</dbReference>
<comment type="caution">
    <text evidence="3">The sequence shown here is derived from an EMBL/GenBank/DDBJ whole genome shotgun (WGS) entry which is preliminary data.</text>
</comment>
<keyword evidence="1" id="KW-0812">Transmembrane</keyword>
<evidence type="ECO:0000259" key="2">
    <source>
        <dbReference type="Pfam" id="PF14219"/>
    </source>
</evidence>
<dbReference type="InterPro" id="IPR025565">
    <property type="entry name" value="DUF4328"/>
</dbReference>
<proteinExistence type="predicted"/>
<name>A0ABP6LVE0_9ACTN</name>
<dbReference type="RefSeq" id="WP_234517141.1">
    <property type="nucleotide sequence ID" value="NZ_BAAAUF010000040.1"/>
</dbReference>
<reference evidence="4" key="1">
    <citation type="journal article" date="2019" name="Int. J. Syst. Evol. Microbiol.">
        <title>The Global Catalogue of Microorganisms (GCM) 10K type strain sequencing project: providing services to taxonomists for standard genome sequencing and annotation.</title>
        <authorList>
            <consortium name="The Broad Institute Genomics Platform"/>
            <consortium name="The Broad Institute Genome Sequencing Center for Infectious Disease"/>
            <person name="Wu L."/>
            <person name="Ma J."/>
        </authorList>
    </citation>
    <scope>NUCLEOTIDE SEQUENCE [LARGE SCALE GENOMIC DNA]</scope>
    <source>
        <strain evidence="4">JCM 9091</strain>
    </source>
</reference>
<gene>
    <name evidence="3" type="ORF">GCM10010448_43090</name>
</gene>
<accession>A0ABP6LVE0</accession>
<evidence type="ECO:0000256" key="1">
    <source>
        <dbReference type="SAM" id="Phobius"/>
    </source>
</evidence>
<dbReference type="Proteomes" id="UP001501532">
    <property type="component" value="Unassembled WGS sequence"/>
</dbReference>
<sequence>MTMTMTMTMTDPSGQGRPTGRAPWLLARCAQVAIAAAAGASAYRAVALRARRLHPTEASTHTSALASMVLVYVMTAAAVLFLVWFGRCRRNARLITPGAAAGSDVWAALVWLVPVVNLWVPRGLLLGLQRASGAAQGKSADDRLVNAWWVAWAAHGVIAAVSRTGRIDSLVLPVVAEGLSVAAAVLAICVIQRITALQSAGLPSASAAEPLGRT</sequence>
<evidence type="ECO:0000313" key="4">
    <source>
        <dbReference type="Proteomes" id="UP001501532"/>
    </source>
</evidence>
<feature type="transmembrane region" description="Helical" evidence="1">
    <location>
        <begin position="98"/>
        <end position="120"/>
    </location>
</feature>
<feature type="transmembrane region" description="Helical" evidence="1">
    <location>
        <begin position="66"/>
        <end position="86"/>
    </location>
</feature>
<keyword evidence="1" id="KW-1133">Transmembrane helix</keyword>
<dbReference type="Pfam" id="PF14219">
    <property type="entry name" value="DUF4328"/>
    <property type="match status" value="1"/>
</dbReference>
<feature type="domain" description="DUF4328" evidence="2">
    <location>
        <begin position="57"/>
        <end position="196"/>
    </location>
</feature>
<keyword evidence="4" id="KW-1185">Reference proteome</keyword>
<organism evidence="3 4">
    <name type="scientific">Streptomyces glomeratus</name>
    <dbReference type="NCBI Taxonomy" id="284452"/>
    <lineage>
        <taxon>Bacteria</taxon>
        <taxon>Bacillati</taxon>
        <taxon>Actinomycetota</taxon>
        <taxon>Actinomycetes</taxon>
        <taxon>Kitasatosporales</taxon>
        <taxon>Streptomycetaceae</taxon>
        <taxon>Streptomyces</taxon>
    </lineage>
</organism>
<protein>
    <recommendedName>
        <fullName evidence="2">DUF4328 domain-containing protein</fullName>
    </recommendedName>
</protein>
<keyword evidence="1" id="KW-0472">Membrane</keyword>